<dbReference type="HAMAP" id="MF_00203">
    <property type="entry name" value="UvrC"/>
    <property type="match status" value="1"/>
</dbReference>
<evidence type="ECO:0000256" key="4">
    <source>
        <dbReference type="ARBA" id="ARBA00022881"/>
    </source>
</evidence>
<comment type="function">
    <text evidence="6">The UvrABC repair system catalyzes the recognition and processing of DNA lesions. UvrC both incises the 5' and 3' sides of the lesion. The N-terminal half is responsible for the 3' incision and the C-terminal half is responsible for the 5' incision.</text>
</comment>
<dbReference type="PROSITE" id="PS50164">
    <property type="entry name" value="GIY_YIG"/>
    <property type="match status" value="1"/>
</dbReference>
<dbReference type="GO" id="GO:0009381">
    <property type="term" value="F:excinuclease ABC activity"/>
    <property type="evidence" value="ECO:0007669"/>
    <property type="project" value="UniProtKB-UniRule"/>
</dbReference>
<dbReference type="PROSITE" id="PS50165">
    <property type="entry name" value="UVRC"/>
    <property type="match status" value="1"/>
</dbReference>
<dbReference type="EMBL" id="MFEO01000029">
    <property type="protein sequence ID" value="OGE88880.1"/>
    <property type="molecule type" value="Genomic_DNA"/>
</dbReference>
<dbReference type="SMART" id="SM00465">
    <property type="entry name" value="GIYc"/>
    <property type="match status" value="1"/>
</dbReference>
<evidence type="ECO:0000313" key="10">
    <source>
        <dbReference type="EMBL" id="OGE88880.1"/>
    </source>
</evidence>
<dbReference type="CDD" id="cd10434">
    <property type="entry name" value="GIY-YIG_UvrC_Cho"/>
    <property type="match status" value="1"/>
</dbReference>
<evidence type="ECO:0000259" key="7">
    <source>
        <dbReference type="PROSITE" id="PS50151"/>
    </source>
</evidence>
<name>A0A1F5PGQ8_9BACT</name>
<comment type="similarity">
    <text evidence="6">Belongs to the UvrC family.</text>
</comment>
<dbReference type="Pfam" id="PF22920">
    <property type="entry name" value="UvrC_RNaseH"/>
    <property type="match status" value="1"/>
</dbReference>
<dbReference type="Proteomes" id="UP000178377">
    <property type="component" value="Unassembled WGS sequence"/>
</dbReference>
<dbReference type="Pfam" id="PF08459">
    <property type="entry name" value="UvrC_RNaseH_dom"/>
    <property type="match status" value="1"/>
</dbReference>
<organism evidence="10 11">
    <name type="scientific">Candidatus Doudnabacteria bacterium RIFCSPHIGHO2_01_FULL_50_11</name>
    <dbReference type="NCBI Taxonomy" id="1817828"/>
    <lineage>
        <taxon>Bacteria</taxon>
        <taxon>Candidatus Doudnaibacteriota</taxon>
    </lineage>
</organism>
<dbReference type="Pfam" id="PF01541">
    <property type="entry name" value="GIY-YIG"/>
    <property type="match status" value="1"/>
</dbReference>
<dbReference type="InterPro" id="IPR035901">
    <property type="entry name" value="GIY-YIG_endonuc_sf"/>
</dbReference>
<evidence type="ECO:0000259" key="8">
    <source>
        <dbReference type="PROSITE" id="PS50164"/>
    </source>
</evidence>
<reference evidence="10 11" key="1">
    <citation type="journal article" date="2016" name="Nat. Commun.">
        <title>Thousands of microbial genomes shed light on interconnected biogeochemical processes in an aquifer system.</title>
        <authorList>
            <person name="Anantharaman K."/>
            <person name="Brown C.T."/>
            <person name="Hug L.A."/>
            <person name="Sharon I."/>
            <person name="Castelle C.J."/>
            <person name="Probst A.J."/>
            <person name="Thomas B.C."/>
            <person name="Singh A."/>
            <person name="Wilkins M.J."/>
            <person name="Karaoz U."/>
            <person name="Brodie E.L."/>
            <person name="Williams K.H."/>
            <person name="Hubbard S.S."/>
            <person name="Banfield J.F."/>
        </authorList>
    </citation>
    <scope>NUCLEOTIDE SEQUENCE [LARGE SCALE GENOMIC DNA]</scope>
</reference>
<keyword evidence="6" id="KW-0742">SOS response</keyword>
<dbReference type="InterPro" id="IPR050066">
    <property type="entry name" value="UvrABC_protein_C"/>
</dbReference>
<dbReference type="InterPro" id="IPR001162">
    <property type="entry name" value="UvrC_RNase_H_dom"/>
</dbReference>
<evidence type="ECO:0000256" key="2">
    <source>
        <dbReference type="ARBA" id="ARBA00022763"/>
    </source>
</evidence>
<feature type="domain" description="UVR" evidence="7">
    <location>
        <begin position="200"/>
        <end position="235"/>
    </location>
</feature>
<dbReference type="NCBIfam" id="NF001824">
    <property type="entry name" value="PRK00558.1-5"/>
    <property type="match status" value="1"/>
</dbReference>
<gene>
    <name evidence="6" type="primary">uvrC</name>
    <name evidence="10" type="ORF">A2722_00850</name>
</gene>
<dbReference type="InterPro" id="IPR038476">
    <property type="entry name" value="UvrC_RNase_H_dom_sf"/>
</dbReference>
<dbReference type="InterPro" id="IPR001943">
    <property type="entry name" value="UVR_dom"/>
</dbReference>
<comment type="subcellular location">
    <subcellularLocation>
        <location evidence="6">Cytoplasm</location>
    </subcellularLocation>
</comment>
<dbReference type="PANTHER" id="PTHR30562">
    <property type="entry name" value="UVRC/OXIDOREDUCTASE"/>
    <property type="match status" value="1"/>
</dbReference>
<dbReference type="InterPro" id="IPR004791">
    <property type="entry name" value="UvrC"/>
</dbReference>
<dbReference type="Gene3D" id="3.40.1440.10">
    <property type="entry name" value="GIY-YIG endonuclease"/>
    <property type="match status" value="1"/>
</dbReference>
<keyword evidence="2 6" id="KW-0227">DNA damage</keyword>
<dbReference type="FunFam" id="3.40.1440.10:FF:000001">
    <property type="entry name" value="UvrABC system protein C"/>
    <property type="match status" value="1"/>
</dbReference>
<dbReference type="GO" id="GO:0009380">
    <property type="term" value="C:excinuclease repair complex"/>
    <property type="evidence" value="ECO:0007669"/>
    <property type="project" value="InterPro"/>
</dbReference>
<accession>A0A1F5PGQ8</accession>
<keyword evidence="3 6" id="KW-0228">DNA excision</keyword>
<keyword evidence="1 6" id="KW-0963">Cytoplasm</keyword>
<keyword evidence="5 6" id="KW-0234">DNA repair</keyword>
<dbReference type="InterPro" id="IPR047296">
    <property type="entry name" value="GIY-YIG_UvrC_Cho"/>
</dbReference>
<dbReference type="Pfam" id="PF02151">
    <property type="entry name" value="UVR"/>
    <property type="match status" value="1"/>
</dbReference>
<sequence>MALVTLKKNIRKLPISPGVYLYRNSSGEVIYVGKAKNLRVRVRSYFLQSLKRQPRTEQLVANIAAIDYVLCDTEVESLMLENNLIKKYQPHYNVLLRDDKNYQFIKIDYSTQIPSIATVRKIDSKKAKFFGPYTSGSAVRNTLRLLRHIFPYCLEARVGSRPCFYYHLGRCPGVCAGIVSVQDYQKTMNQIERFLSGGIQPTLKELSRQMNDAAARKLFEKAARIRDQIRALQNILEKQKIVSPRGETHDVISVVAVGSLAATTVLQIRAGRLIGSENFLLTNAKGATEEEILRAFLEKYYAEASDIPMEIDIPFAMHKIGEITSILSSKIHKKVNFLWPTRGRKRKLLKMAERNAQEHLQKSAQNIQKEQAVITQAMFELRDRLKLRELPFRIEAYDISNLQGTAPTGSMVVFENGKPKKSDYKRFAIRSLTTPNDFLMMEEVLERRFSHTGEQKKNIRRNDSWRLPDLIVIDGGKGQLGVGMKVLRSMGLTIPIIGLAKRLEEIFLPQHAHALRLPADSRALHMLQRIRDEAHRFAVAYHRKKRSKALLS</sequence>
<dbReference type="GO" id="GO:0005737">
    <property type="term" value="C:cytoplasm"/>
    <property type="evidence" value="ECO:0007669"/>
    <property type="project" value="UniProtKB-SubCell"/>
</dbReference>
<dbReference type="Gene3D" id="3.30.420.340">
    <property type="entry name" value="UvrC, RNAse H endonuclease domain"/>
    <property type="match status" value="1"/>
</dbReference>
<evidence type="ECO:0000256" key="1">
    <source>
        <dbReference type="ARBA" id="ARBA00022490"/>
    </source>
</evidence>
<dbReference type="PROSITE" id="PS50151">
    <property type="entry name" value="UVR"/>
    <property type="match status" value="1"/>
</dbReference>
<protein>
    <recommendedName>
        <fullName evidence="6">UvrABC system protein C</fullName>
        <shortName evidence="6">Protein UvrC</shortName>
    </recommendedName>
    <alternativeName>
        <fullName evidence="6">Excinuclease ABC subunit C</fullName>
    </alternativeName>
</protein>
<dbReference type="AlphaFoldDB" id="A0A1F5PGQ8"/>
<feature type="domain" description="UvrC family homology region profile" evidence="9">
    <location>
        <begin position="251"/>
        <end position="487"/>
    </location>
</feature>
<dbReference type="GO" id="GO:0006289">
    <property type="term" value="P:nucleotide-excision repair"/>
    <property type="evidence" value="ECO:0007669"/>
    <property type="project" value="UniProtKB-UniRule"/>
</dbReference>
<dbReference type="InterPro" id="IPR000305">
    <property type="entry name" value="GIY-YIG_endonuc"/>
</dbReference>
<comment type="subunit">
    <text evidence="6">Interacts with UvrB in an incision complex.</text>
</comment>
<evidence type="ECO:0000256" key="3">
    <source>
        <dbReference type="ARBA" id="ARBA00022769"/>
    </source>
</evidence>
<dbReference type="InterPro" id="IPR036876">
    <property type="entry name" value="UVR_dom_sf"/>
</dbReference>
<dbReference type="PANTHER" id="PTHR30562:SF1">
    <property type="entry name" value="UVRABC SYSTEM PROTEIN C"/>
    <property type="match status" value="1"/>
</dbReference>
<comment type="caution">
    <text evidence="10">The sequence shown here is derived from an EMBL/GenBank/DDBJ whole genome shotgun (WGS) entry which is preliminary data.</text>
</comment>
<proteinExistence type="inferred from homology"/>
<evidence type="ECO:0000256" key="6">
    <source>
        <dbReference type="HAMAP-Rule" id="MF_00203"/>
    </source>
</evidence>
<dbReference type="Gene3D" id="4.10.860.10">
    <property type="entry name" value="UVR domain"/>
    <property type="match status" value="1"/>
</dbReference>
<dbReference type="GO" id="GO:0009432">
    <property type="term" value="P:SOS response"/>
    <property type="evidence" value="ECO:0007669"/>
    <property type="project" value="UniProtKB-UniRule"/>
</dbReference>
<evidence type="ECO:0000313" key="11">
    <source>
        <dbReference type="Proteomes" id="UP000178377"/>
    </source>
</evidence>
<dbReference type="STRING" id="1817828.A2722_00850"/>
<dbReference type="NCBIfam" id="TIGR00194">
    <property type="entry name" value="uvrC"/>
    <property type="match status" value="1"/>
</dbReference>
<evidence type="ECO:0000259" key="9">
    <source>
        <dbReference type="PROSITE" id="PS50165"/>
    </source>
</evidence>
<dbReference type="SUPFAM" id="SSF82771">
    <property type="entry name" value="GIY-YIG endonuclease"/>
    <property type="match status" value="1"/>
</dbReference>
<evidence type="ECO:0000256" key="5">
    <source>
        <dbReference type="ARBA" id="ARBA00023204"/>
    </source>
</evidence>
<feature type="domain" description="GIY-YIG" evidence="8">
    <location>
        <begin position="15"/>
        <end position="94"/>
    </location>
</feature>
<keyword evidence="4 6" id="KW-0267">Excision nuclease</keyword>
<dbReference type="GO" id="GO:0003677">
    <property type="term" value="F:DNA binding"/>
    <property type="evidence" value="ECO:0007669"/>
    <property type="project" value="UniProtKB-UniRule"/>
</dbReference>
<dbReference type="SUPFAM" id="SSF46600">
    <property type="entry name" value="C-terminal UvrC-binding domain of UvrB"/>
    <property type="match status" value="1"/>
</dbReference>